<dbReference type="GO" id="GO:0008474">
    <property type="term" value="F:palmitoyl-(protein) hydrolase activity"/>
    <property type="evidence" value="ECO:0007669"/>
    <property type="project" value="TreeGrafter"/>
</dbReference>
<evidence type="ECO:0000313" key="6">
    <source>
        <dbReference type="Proteomes" id="UP000092177"/>
    </source>
</evidence>
<dbReference type="InterPro" id="IPR003140">
    <property type="entry name" value="PLipase/COase/thioEstase"/>
</dbReference>
<evidence type="ECO:0000259" key="3">
    <source>
        <dbReference type="Pfam" id="PF02230"/>
    </source>
</evidence>
<dbReference type="Proteomes" id="UP000092177">
    <property type="component" value="Chromosome 11"/>
</dbReference>
<feature type="domain" description="Transposase Tc1-like" evidence="2">
    <location>
        <begin position="329"/>
        <end position="366"/>
    </location>
</feature>
<dbReference type="PANTHER" id="PTHR10655">
    <property type="entry name" value="LYSOPHOSPHOLIPASE-RELATED"/>
    <property type="match status" value="1"/>
</dbReference>
<dbReference type="Gene3D" id="3.30.420.10">
    <property type="entry name" value="Ribonuclease H-like superfamily/Ribonuclease H"/>
    <property type="match status" value="1"/>
</dbReference>
<dbReference type="InterPro" id="IPR036397">
    <property type="entry name" value="RNaseH_sf"/>
</dbReference>
<dbReference type="VEuPathDB" id="FungiDB:CH63R_14508"/>
<comment type="similarity">
    <text evidence="1">Belongs to the AB hydrolase superfamily. AB hydrolase 2 family.</text>
</comment>
<dbReference type="InterPro" id="IPR038717">
    <property type="entry name" value="Tc1-like_DDE_dom"/>
</dbReference>
<dbReference type="GO" id="GO:0006313">
    <property type="term" value="P:DNA transposition"/>
    <property type="evidence" value="ECO:0007669"/>
    <property type="project" value="InterPro"/>
</dbReference>
<evidence type="ECO:0000259" key="2">
    <source>
        <dbReference type="Pfam" id="PF01498"/>
    </source>
</evidence>
<evidence type="ECO:0000256" key="1">
    <source>
        <dbReference type="ARBA" id="ARBA00006499"/>
    </source>
</evidence>
<dbReference type="Pfam" id="PF01498">
    <property type="entry name" value="HTH_Tnp_Tc3_2"/>
    <property type="match status" value="1"/>
</dbReference>
<sequence>MTTSSLISDGMEGLDYSRSPQLVAEDNNGSFGPSHVIQPKSEHTHTAIILHGRGSCGEEFLQELVASTLSDDCTLIDKLPGWRWVFPSSKKLWSIAFQEYMPAWFEAHSLTDPTARQDLQVEGLCESIDYISQVMEGEVARLGGNQKRLVLGGISQGAAVGMWALFCQRDQTTGLGGFFAASTWLPFAADVEEILAGQKPLPKKGPDTENMAPKDVLLSMIPTVAGRLRLGILEQTSIFMGHGVDDAYVDVKLGRQAARVLKQGGGKVEWKEYEGAEEEGHWFRVPDEMDDITTFISECDVKSKCKKNKKFNPAETNEEPSRAYGEYAIRSTLRRLGYRRYVARQKPLLSEATRQKRLAWALAHVNWPLEEWKRILWTDETWVLGSHGKAYTPKRRQGWMFWGSFAGSMKGPGIVWDMESWGTITAEAYQQHIVPLIHGFISLLEQEGSLKSRRIILMEDGAPPHSAASTLKELASRGIEVIDFPPYSPDLNPMEPCWNWMKEYIQLHYGHRQSSRDILYGWVQEAWDALPEDYCGQLLESMGQRFQAVIDANGGITRF</sequence>
<dbReference type="SMR" id="A0A1B7XR26"/>
<dbReference type="InterPro" id="IPR050565">
    <property type="entry name" value="LYPA1-2/EST-like"/>
</dbReference>
<dbReference type="EMBL" id="LTAN01000011">
    <property type="protein sequence ID" value="OBR02207.1"/>
    <property type="molecule type" value="Genomic_DNA"/>
</dbReference>
<dbReference type="PANTHER" id="PTHR10655:SF63">
    <property type="entry name" value="PHOSPHOLIPASE_CARBOXYLESTERASE_THIOESTERASE DOMAIN-CONTAINING PROTEIN"/>
    <property type="match status" value="1"/>
</dbReference>
<evidence type="ECO:0000259" key="4">
    <source>
        <dbReference type="Pfam" id="PF13358"/>
    </source>
</evidence>
<comment type="caution">
    <text evidence="5">The sequence shown here is derived from an EMBL/GenBank/DDBJ whole genome shotgun (WGS) entry which is preliminary data.</text>
</comment>
<dbReference type="InterPro" id="IPR002492">
    <property type="entry name" value="Transposase_Tc1-like"/>
</dbReference>
<name>A0A1B7XR26_COLHI</name>
<dbReference type="RefSeq" id="XP_018150725.1">
    <property type="nucleotide sequence ID" value="XM_018309482.1"/>
</dbReference>
<dbReference type="AlphaFoldDB" id="A0A1B7XR26"/>
<dbReference type="Pfam" id="PF13358">
    <property type="entry name" value="DDE_3"/>
    <property type="match status" value="1"/>
</dbReference>
<evidence type="ECO:0000313" key="5">
    <source>
        <dbReference type="EMBL" id="OBR02207.1"/>
    </source>
</evidence>
<proteinExistence type="inferred from homology"/>
<dbReference type="GO" id="GO:0003677">
    <property type="term" value="F:DNA binding"/>
    <property type="evidence" value="ECO:0007669"/>
    <property type="project" value="InterPro"/>
</dbReference>
<keyword evidence="6" id="KW-1185">Reference proteome</keyword>
<gene>
    <name evidence="5" type="ORF">CH63R_14508</name>
</gene>
<protein>
    <submittedName>
        <fullName evidence="5">Beta-1,4-glucosidase</fullName>
    </submittedName>
</protein>
<feature type="domain" description="Tc1-like transposase DDE" evidence="4">
    <location>
        <begin position="443"/>
        <end position="507"/>
    </location>
</feature>
<dbReference type="GO" id="GO:0052689">
    <property type="term" value="F:carboxylic ester hydrolase activity"/>
    <property type="evidence" value="ECO:0007669"/>
    <property type="project" value="TreeGrafter"/>
</dbReference>
<dbReference type="GO" id="GO:0015074">
    <property type="term" value="P:DNA integration"/>
    <property type="evidence" value="ECO:0007669"/>
    <property type="project" value="InterPro"/>
</dbReference>
<organism evidence="5 6">
    <name type="scientific">Colletotrichum higginsianum (strain IMI 349063)</name>
    <name type="common">Crucifer anthracnose fungus</name>
    <dbReference type="NCBI Taxonomy" id="759273"/>
    <lineage>
        <taxon>Eukaryota</taxon>
        <taxon>Fungi</taxon>
        <taxon>Dikarya</taxon>
        <taxon>Ascomycota</taxon>
        <taxon>Pezizomycotina</taxon>
        <taxon>Sordariomycetes</taxon>
        <taxon>Hypocreomycetidae</taxon>
        <taxon>Glomerellales</taxon>
        <taxon>Glomerellaceae</taxon>
        <taxon>Colletotrichum</taxon>
        <taxon>Colletotrichum destructivum species complex</taxon>
    </lineage>
</organism>
<dbReference type="SUPFAM" id="SSF53474">
    <property type="entry name" value="alpha/beta-Hydrolases"/>
    <property type="match status" value="1"/>
</dbReference>
<dbReference type="GeneID" id="28873589"/>
<feature type="domain" description="Phospholipase/carboxylesterase/thioesterase" evidence="3">
    <location>
        <begin position="35"/>
        <end position="193"/>
    </location>
</feature>
<reference evidence="6" key="1">
    <citation type="journal article" date="2017" name="BMC Genomics">
        <title>Gapless genome assembly of Colletotrichum higginsianum reveals chromosome structure and association of transposable elements with secondary metabolite gene clusters.</title>
        <authorList>
            <person name="Dallery J.-F."/>
            <person name="Lapalu N."/>
            <person name="Zampounis A."/>
            <person name="Pigne S."/>
            <person name="Luyten I."/>
            <person name="Amselem J."/>
            <person name="Wittenberg A.H.J."/>
            <person name="Zhou S."/>
            <person name="de Queiroz M.V."/>
            <person name="Robin G.P."/>
            <person name="Auger A."/>
            <person name="Hainaut M."/>
            <person name="Henrissat B."/>
            <person name="Kim K.-T."/>
            <person name="Lee Y.-H."/>
            <person name="Lespinet O."/>
            <person name="Schwartz D.C."/>
            <person name="Thon M.R."/>
            <person name="O'Connell R.J."/>
        </authorList>
    </citation>
    <scope>NUCLEOTIDE SEQUENCE [LARGE SCALE GENOMIC DNA]</scope>
    <source>
        <strain evidence="6">IMI 349063</strain>
    </source>
</reference>
<dbReference type="InterPro" id="IPR029058">
    <property type="entry name" value="AB_hydrolase_fold"/>
</dbReference>
<dbReference type="KEGG" id="chig:CH63R_14508"/>
<dbReference type="Gene3D" id="3.40.50.1820">
    <property type="entry name" value="alpha/beta hydrolase"/>
    <property type="match status" value="1"/>
</dbReference>
<dbReference type="Pfam" id="PF02230">
    <property type="entry name" value="Abhydrolase_2"/>
    <property type="match status" value="1"/>
</dbReference>
<accession>A0A1B7XR26</accession>
<dbReference type="GO" id="GO:0005737">
    <property type="term" value="C:cytoplasm"/>
    <property type="evidence" value="ECO:0007669"/>
    <property type="project" value="TreeGrafter"/>
</dbReference>